<feature type="transmembrane region" description="Helical" evidence="1">
    <location>
        <begin position="126"/>
        <end position="151"/>
    </location>
</feature>
<protein>
    <recommendedName>
        <fullName evidence="2">DUF6533 domain-containing protein</fullName>
    </recommendedName>
</protein>
<evidence type="ECO:0000256" key="1">
    <source>
        <dbReference type="SAM" id="Phobius"/>
    </source>
</evidence>
<dbReference type="Pfam" id="PF20151">
    <property type="entry name" value="DUF6533"/>
    <property type="match status" value="1"/>
</dbReference>
<feature type="transmembrane region" description="Helical" evidence="1">
    <location>
        <begin position="215"/>
        <end position="232"/>
    </location>
</feature>
<accession>A0AAD7IP67</accession>
<keyword evidence="1" id="KW-1133">Transmembrane helix</keyword>
<reference evidence="3" key="1">
    <citation type="submission" date="2023-03" db="EMBL/GenBank/DDBJ databases">
        <title>Massive genome expansion in bonnet fungi (Mycena s.s.) driven by repeated elements and novel gene families across ecological guilds.</title>
        <authorList>
            <consortium name="Lawrence Berkeley National Laboratory"/>
            <person name="Harder C.B."/>
            <person name="Miyauchi S."/>
            <person name="Viragh M."/>
            <person name="Kuo A."/>
            <person name="Thoen E."/>
            <person name="Andreopoulos B."/>
            <person name="Lu D."/>
            <person name="Skrede I."/>
            <person name="Drula E."/>
            <person name="Henrissat B."/>
            <person name="Morin E."/>
            <person name="Kohler A."/>
            <person name="Barry K."/>
            <person name="LaButti K."/>
            <person name="Morin E."/>
            <person name="Salamov A."/>
            <person name="Lipzen A."/>
            <person name="Mereny Z."/>
            <person name="Hegedus B."/>
            <person name="Baldrian P."/>
            <person name="Stursova M."/>
            <person name="Weitz H."/>
            <person name="Taylor A."/>
            <person name="Grigoriev I.V."/>
            <person name="Nagy L.G."/>
            <person name="Martin F."/>
            <person name="Kauserud H."/>
        </authorList>
    </citation>
    <scope>NUCLEOTIDE SEQUENCE</scope>
    <source>
        <strain evidence="3">CBHHK182m</strain>
    </source>
</reference>
<evidence type="ECO:0000313" key="3">
    <source>
        <dbReference type="EMBL" id="KAJ7747244.1"/>
    </source>
</evidence>
<evidence type="ECO:0000313" key="4">
    <source>
        <dbReference type="Proteomes" id="UP001215598"/>
    </source>
</evidence>
<dbReference type="Proteomes" id="UP001215598">
    <property type="component" value="Unassembled WGS sequence"/>
</dbReference>
<dbReference type="AlphaFoldDB" id="A0AAD7IP67"/>
<sequence>MSSRRLRGASRSPLLPLEGHSLSSQILLYDHLLSLGSEVNLIWSAKNTSAKWLFLFIRYTIPCAITLYTVQLSGLSNIQLSNNVHGGRLISARLCSCVWWMSFAAFIGWATVATSNCMLPERNRKLMMWTLGCFLFAQTGGLACAAVLVHAMKPKLAWNSDLQMCTFVGQAPPVAILWAPGTAFEIVLCGVTWWNALNRPRSSNDPFAAAMYRDGFLYFIPGLIFVAMFPVLCGTTTTTCRLVITLRQVAADHLIDSPNSAFPDDRSVNVEEYDELERSGVHVEMLRSGGPSTPMREGW</sequence>
<keyword evidence="4" id="KW-1185">Reference proteome</keyword>
<dbReference type="InterPro" id="IPR045340">
    <property type="entry name" value="DUF6533"/>
</dbReference>
<evidence type="ECO:0000259" key="2">
    <source>
        <dbReference type="Pfam" id="PF20151"/>
    </source>
</evidence>
<organism evidence="3 4">
    <name type="scientific">Mycena metata</name>
    <dbReference type="NCBI Taxonomy" id="1033252"/>
    <lineage>
        <taxon>Eukaryota</taxon>
        <taxon>Fungi</taxon>
        <taxon>Dikarya</taxon>
        <taxon>Basidiomycota</taxon>
        <taxon>Agaricomycotina</taxon>
        <taxon>Agaricomycetes</taxon>
        <taxon>Agaricomycetidae</taxon>
        <taxon>Agaricales</taxon>
        <taxon>Marasmiineae</taxon>
        <taxon>Mycenaceae</taxon>
        <taxon>Mycena</taxon>
    </lineage>
</organism>
<keyword evidence="1" id="KW-0812">Transmembrane</keyword>
<feature type="transmembrane region" description="Helical" evidence="1">
    <location>
        <begin position="52"/>
        <end position="70"/>
    </location>
</feature>
<feature type="transmembrane region" description="Helical" evidence="1">
    <location>
        <begin position="171"/>
        <end position="194"/>
    </location>
</feature>
<proteinExistence type="predicted"/>
<dbReference type="EMBL" id="JARKIB010000077">
    <property type="protein sequence ID" value="KAJ7747244.1"/>
    <property type="molecule type" value="Genomic_DNA"/>
</dbReference>
<feature type="domain" description="DUF6533" evidence="2">
    <location>
        <begin position="26"/>
        <end position="62"/>
    </location>
</feature>
<comment type="caution">
    <text evidence="3">The sequence shown here is derived from an EMBL/GenBank/DDBJ whole genome shotgun (WGS) entry which is preliminary data.</text>
</comment>
<keyword evidence="1" id="KW-0472">Membrane</keyword>
<name>A0AAD7IP67_9AGAR</name>
<gene>
    <name evidence="3" type="ORF">B0H16DRAFT_1555242</name>
</gene>
<feature type="transmembrane region" description="Helical" evidence="1">
    <location>
        <begin position="90"/>
        <end position="114"/>
    </location>
</feature>